<organism evidence="2 3">
    <name type="scientific">Schizothecium vesticola</name>
    <dbReference type="NCBI Taxonomy" id="314040"/>
    <lineage>
        <taxon>Eukaryota</taxon>
        <taxon>Fungi</taxon>
        <taxon>Dikarya</taxon>
        <taxon>Ascomycota</taxon>
        <taxon>Pezizomycotina</taxon>
        <taxon>Sordariomycetes</taxon>
        <taxon>Sordariomycetidae</taxon>
        <taxon>Sordariales</taxon>
        <taxon>Schizotheciaceae</taxon>
        <taxon>Schizothecium</taxon>
    </lineage>
</organism>
<dbReference type="PANTHER" id="PTHR33112:SF16">
    <property type="entry name" value="HETEROKARYON INCOMPATIBILITY DOMAIN-CONTAINING PROTEIN"/>
    <property type="match status" value="1"/>
</dbReference>
<dbReference type="Proteomes" id="UP001172155">
    <property type="component" value="Unassembled WGS sequence"/>
</dbReference>
<dbReference type="AlphaFoldDB" id="A0AA40BP16"/>
<protein>
    <submittedName>
        <fullName evidence="2">Heterokaryon incompatibility protein-domain-containing protein</fullName>
    </submittedName>
</protein>
<evidence type="ECO:0000313" key="2">
    <source>
        <dbReference type="EMBL" id="KAK0737789.1"/>
    </source>
</evidence>
<feature type="domain" description="Heterokaryon incompatibility" evidence="1">
    <location>
        <begin position="209"/>
        <end position="381"/>
    </location>
</feature>
<accession>A0AA40BP16</accession>
<dbReference type="EMBL" id="JAUKUD010000007">
    <property type="protein sequence ID" value="KAK0737789.1"/>
    <property type="molecule type" value="Genomic_DNA"/>
</dbReference>
<keyword evidence="3" id="KW-1185">Reference proteome</keyword>
<dbReference type="InterPro" id="IPR010730">
    <property type="entry name" value="HET"/>
</dbReference>
<reference evidence="2" key="1">
    <citation type="submission" date="2023-06" db="EMBL/GenBank/DDBJ databases">
        <title>Genome-scale phylogeny and comparative genomics of the fungal order Sordariales.</title>
        <authorList>
            <consortium name="Lawrence Berkeley National Laboratory"/>
            <person name="Hensen N."/>
            <person name="Bonometti L."/>
            <person name="Westerberg I."/>
            <person name="Brannstrom I.O."/>
            <person name="Guillou S."/>
            <person name="Cros-Aarteil S."/>
            <person name="Calhoun S."/>
            <person name="Haridas S."/>
            <person name="Kuo A."/>
            <person name="Mondo S."/>
            <person name="Pangilinan J."/>
            <person name="Riley R."/>
            <person name="LaButti K."/>
            <person name="Andreopoulos B."/>
            <person name="Lipzen A."/>
            <person name="Chen C."/>
            <person name="Yanf M."/>
            <person name="Daum C."/>
            <person name="Ng V."/>
            <person name="Clum A."/>
            <person name="Steindorff A."/>
            <person name="Ohm R."/>
            <person name="Martin F."/>
            <person name="Silar P."/>
            <person name="Natvig D."/>
            <person name="Lalanne C."/>
            <person name="Gautier V."/>
            <person name="Ament-velasquez S.L."/>
            <person name="Kruys A."/>
            <person name="Hutchinson M.I."/>
            <person name="Powell A.J."/>
            <person name="Barry K."/>
            <person name="Miller A.N."/>
            <person name="Grigoriev I.V."/>
            <person name="Debuchy R."/>
            <person name="Gladieux P."/>
            <person name="Thoren M.H."/>
            <person name="Johannesson H."/>
        </authorList>
    </citation>
    <scope>NUCLEOTIDE SEQUENCE</scope>
    <source>
        <strain evidence="2">SMH3187-1</strain>
    </source>
</reference>
<comment type="caution">
    <text evidence="2">The sequence shown here is derived from an EMBL/GenBank/DDBJ whole genome shotgun (WGS) entry which is preliminary data.</text>
</comment>
<dbReference type="PANTHER" id="PTHR33112">
    <property type="entry name" value="DOMAIN PROTEIN, PUTATIVE-RELATED"/>
    <property type="match status" value="1"/>
</dbReference>
<evidence type="ECO:0000259" key="1">
    <source>
        <dbReference type="Pfam" id="PF06985"/>
    </source>
</evidence>
<gene>
    <name evidence="2" type="ORF">B0T18DRAFT_333711</name>
</gene>
<proteinExistence type="predicted"/>
<name>A0AA40BP16_9PEZI</name>
<evidence type="ECO:0000313" key="3">
    <source>
        <dbReference type="Proteomes" id="UP001172155"/>
    </source>
</evidence>
<dbReference type="Pfam" id="PF06985">
    <property type="entry name" value="HET"/>
    <property type="match status" value="1"/>
</dbReference>
<sequence>MACLSAAGCVICAKTLLLFDGVKRHVSFEETLRKTQAWEWNLKWTFSRPSSYKKEFTNEAAQVHLFIRHRRGYGWGMGNFMLHPDPSVVLPGVALREGVPDYGVIGPLWRDPRTIRPQEEFGSTLSSGSLALVSSWMRECHSTHKKCHELFRGDLIGQPVVGSAWFPDRLIRITKTISSTGAVQTHTRVVVKSDPADFTPAQIAAGVNYLSFSHCWGPDPPGGRDGTVLKDYNLAAWRQYLPLPTLPKAFQDAVRVCTALEFDHIWIDSLCILQGNPVDWEEQAPQMADVYKFAWLNIAALSSPADASGFINDSRDPRVIFGFHTPLAPALNLHPSTPNHRGQPCAFVTGVTKFIWDYKSDLPGCGDWMAPLFTRAWVYQERSLSRRTLAFATHGVHFVCDEGNHGEMPAWPGGVSAGSPRYLLHSALEQTTPQSPLSSFPQNLTQHFNSAWTTAIHSYTECHLTQPTDRLMAISSVAQELGKVIRSRYLAGLWETQLVFQLAWLTCEGRTVAPRAPVTSKGYVAPSWSWTSIEAPVVPKDMFWLGERCRAVADVRAVHTVLKTGFAYGNVTAGWLRMWGGLRGVTAYGLEGKSLRLTDAGTGERVWFAADTREVMDVLGSWNWTQRVVWMPLVLGLGGPTVSCTALVLVEVGIGEPLGVGAGSFVKPGERVYRRLGTGSFGRIPSLMRQDKLVMSLGMFPETEDYDAIMGGFVRNEWGYREFVII</sequence>